<sequence length="119" mass="13778">AKHVRKAFRPDDTFVRLHGDEFATLLFLRHAGDKDSENTNHDDEIDNIIKRVHHAVYVAKRDLSDEIQKDSKQAPLIVDEDENNVSVGYAKFEPFEDTKESLLKKADESMYEAKSKEFE</sequence>
<dbReference type="EMBL" id="UOEV01000005">
    <property type="protein sequence ID" value="VAW31903.1"/>
    <property type="molecule type" value="Genomic_DNA"/>
</dbReference>
<dbReference type="PROSITE" id="PS50887">
    <property type="entry name" value="GGDEF"/>
    <property type="match status" value="1"/>
</dbReference>
<proteinExistence type="predicted"/>
<dbReference type="AlphaFoldDB" id="A0A3B0UUU0"/>
<accession>A0A3B0UUU0</accession>
<evidence type="ECO:0000259" key="1">
    <source>
        <dbReference type="PROSITE" id="PS50887"/>
    </source>
</evidence>
<feature type="domain" description="GGDEF" evidence="1">
    <location>
        <begin position="1"/>
        <end position="119"/>
    </location>
</feature>
<evidence type="ECO:0000313" key="2">
    <source>
        <dbReference type="EMBL" id="VAW31903.1"/>
    </source>
</evidence>
<dbReference type="InterPro" id="IPR043128">
    <property type="entry name" value="Rev_trsase/Diguanyl_cyclase"/>
</dbReference>
<reference evidence="2" key="1">
    <citation type="submission" date="2018-06" db="EMBL/GenBank/DDBJ databases">
        <authorList>
            <person name="Zhirakovskaya E."/>
        </authorList>
    </citation>
    <scope>NUCLEOTIDE SEQUENCE</scope>
</reference>
<organism evidence="2">
    <name type="scientific">hydrothermal vent metagenome</name>
    <dbReference type="NCBI Taxonomy" id="652676"/>
    <lineage>
        <taxon>unclassified sequences</taxon>
        <taxon>metagenomes</taxon>
        <taxon>ecological metagenomes</taxon>
    </lineage>
</organism>
<dbReference type="SUPFAM" id="SSF55073">
    <property type="entry name" value="Nucleotide cyclase"/>
    <property type="match status" value="1"/>
</dbReference>
<dbReference type="InterPro" id="IPR000160">
    <property type="entry name" value="GGDEF_dom"/>
</dbReference>
<protein>
    <recommendedName>
        <fullName evidence="1">GGDEF domain-containing protein</fullName>
    </recommendedName>
</protein>
<feature type="non-terminal residue" evidence="2">
    <location>
        <position position="1"/>
    </location>
</feature>
<name>A0A3B0UUU0_9ZZZZ</name>
<dbReference type="InterPro" id="IPR029787">
    <property type="entry name" value="Nucleotide_cyclase"/>
</dbReference>
<gene>
    <name evidence="2" type="ORF">MNBD_CPR01-246</name>
</gene>
<dbReference type="Gene3D" id="3.30.70.270">
    <property type="match status" value="1"/>
</dbReference>